<proteinExistence type="predicted"/>
<dbReference type="SUPFAM" id="SSF52540">
    <property type="entry name" value="P-loop containing nucleoside triphosphate hydrolases"/>
    <property type="match status" value="1"/>
</dbReference>
<gene>
    <name evidence="1" type="ORF">HDG69_003222</name>
</gene>
<dbReference type="GO" id="GO:0016301">
    <property type="term" value="F:kinase activity"/>
    <property type="evidence" value="ECO:0007669"/>
    <property type="project" value="UniProtKB-KW"/>
</dbReference>
<dbReference type="Gene3D" id="3.40.50.300">
    <property type="entry name" value="P-loop containing nucleotide triphosphate hydrolases"/>
    <property type="match status" value="1"/>
</dbReference>
<sequence length="195" mass="22350">MPEPGLPRRVLVAGTSGAGKTTLATRLAVALDIPHTEIDALFHGPGWTPRAEFLDDVRTLVVGESWVTEWQYRTARPLLLERAELLVWLDLPLRVRMTQVIRRTVRRRRRRTVLWNGNMEPPLRTFWTDADHIVRWAWRTRRTLDGLDDLLAERAPHLRVVRLRSHAEAEEWLAAVAARAGRGRAPLRRDGAANS</sequence>
<reference evidence="1 2" key="1">
    <citation type="submission" date="2020-05" db="EMBL/GenBank/DDBJ databases">
        <title>Genomic Encyclopedia of Type Strains, Phase III (KMG-III): the genomes of soil and plant-associated and newly described type strains.</title>
        <authorList>
            <person name="Whitman W."/>
        </authorList>
    </citation>
    <scope>NUCLEOTIDE SEQUENCE [LARGE SCALE GENOMIC DNA]</scope>
    <source>
        <strain evidence="1 2">KCTC 19046</strain>
    </source>
</reference>
<dbReference type="Proteomes" id="UP000757540">
    <property type="component" value="Unassembled WGS sequence"/>
</dbReference>
<dbReference type="PANTHER" id="PTHR37816">
    <property type="entry name" value="YALI0E33011P"/>
    <property type="match status" value="1"/>
</dbReference>
<keyword evidence="1" id="KW-0418">Kinase</keyword>
<dbReference type="InterPro" id="IPR052922">
    <property type="entry name" value="Cytidylate_Kinase-2"/>
</dbReference>
<dbReference type="PANTHER" id="PTHR37816:SF1">
    <property type="entry name" value="TOXIN"/>
    <property type="match status" value="1"/>
</dbReference>
<keyword evidence="1" id="KW-0808">Transferase</keyword>
<name>A0ABX2A9J3_9MICO</name>
<comment type="caution">
    <text evidence="1">The sequence shown here is derived from an EMBL/GenBank/DDBJ whole genome shotgun (WGS) entry which is preliminary data.</text>
</comment>
<accession>A0ABX2A9J3</accession>
<protein>
    <submittedName>
        <fullName evidence="1">Adenylate kinase family enzyme</fullName>
    </submittedName>
</protein>
<dbReference type="RefSeq" id="WP_171784833.1">
    <property type="nucleotide sequence ID" value="NZ_BAAAML010000003.1"/>
</dbReference>
<evidence type="ECO:0000313" key="2">
    <source>
        <dbReference type="Proteomes" id="UP000757540"/>
    </source>
</evidence>
<organism evidence="1 2">
    <name type="scientific">Isoptericola halotolerans</name>
    <dbReference type="NCBI Taxonomy" id="300560"/>
    <lineage>
        <taxon>Bacteria</taxon>
        <taxon>Bacillati</taxon>
        <taxon>Actinomycetota</taxon>
        <taxon>Actinomycetes</taxon>
        <taxon>Micrococcales</taxon>
        <taxon>Promicromonosporaceae</taxon>
        <taxon>Isoptericola</taxon>
    </lineage>
</organism>
<evidence type="ECO:0000313" key="1">
    <source>
        <dbReference type="EMBL" id="NOV98627.1"/>
    </source>
</evidence>
<dbReference type="InterPro" id="IPR027417">
    <property type="entry name" value="P-loop_NTPase"/>
</dbReference>
<keyword evidence="2" id="KW-1185">Reference proteome</keyword>
<dbReference type="EMBL" id="JABEZU010000004">
    <property type="protein sequence ID" value="NOV98627.1"/>
    <property type="molecule type" value="Genomic_DNA"/>
</dbReference>